<dbReference type="GO" id="GO:0004852">
    <property type="term" value="F:uroporphyrinogen-III synthase activity"/>
    <property type="evidence" value="ECO:0007669"/>
    <property type="project" value="InterPro"/>
</dbReference>
<dbReference type="UniPathway" id="UPA00262">
    <property type="reaction ID" value="UER00211"/>
</dbReference>
<evidence type="ECO:0000256" key="4">
    <source>
        <dbReference type="ARBA" id="ARBA00022691"/>
    </source>
</evidence>
<dbReference type="GO" id="GO:0032259">
    <property type="term" value="P:methylation"/>
    <property type="evidence" value="ECO:0007669"/>
    <property type="project" value="UniProtKB-KW"/>
</dbReference>
<dbReference type="GO" id="GO:0004851">
    <property type="term" value="F:uroporphyrin-III C-methyltransferase activity"/>
    <property type="evidence" value="ECO:0007669"/>
    <property type="project" value="UniProtKB-EC"/>
</dbReference>
<dbReference type="RefSeq" id="WP_163299057.1">
    <property type="nucleotide sequence ID" value="NZ_JAAGRR010000101.1"/>
</dbReference>
<dbReference type="InterPro" id="IPR000878">
    <property type="entry name" value="4pyrrol_Mease"/>
</dbReference>
<feature type="domain" description="Tetrapyrrole methylase" evidence="7">
    <location>
        <begin position="11"/>
        <end position="224"/>
    </location>
</feature>
<keyword evidence="3 6" id="KW-0808">Transferase</keyword>
<dbReference type="NCBIfam" id="NF004790">
    <property type="entry name" value="PRK06136.1"/>
    <property type="match status" value="1"/>
</dbReference>
<comment type="similarity">
    <text evidence="6">Belongs to the precorrin methyltransferase family.</text>
</comment>
<dbReference type="InterPro" id="IPR035996">
    <property type="entry name" value="4pyrrol_Methylase_sf"/>
</dbReference>
<evidence type="ECO:0000313" key="10">
    <source>
        <dbReference type="Proteomes" id="UP000469346"/>
    </source>
</evidence>
<dbReference type="InterPro" id="IPR006366">
    <property type="entry name" value="CobA/CysG_C"/>
</dbReference>
<organism evidence="9 10">
    <name type="scientific">Dissulfurirhabdus thermomarina</name>
    <dbReference type="NCBI Taxonomy" id="1765737"/>
    <lineage>
        <taxon>Bacteria</taxon>
        <taxon>Deltaproteobacteria</taxon>
        <taxon>Dissulfurirhabdaceae</taxon>
        <taxon>Dissulfurirhabdus</taxon>
    </lineage>
</organism>
<dbReference type="InterPro" id="IPR003043">
    <property type="entry name" value="Uropor_MeTrfase_CS"/>
</dbReference>
<protein>
    <recommendedName>
        <fullName evidence="1">uroporphyrinogen-III C-methyltransferase</fullName>
        <ecNumber evidence="1">2.1.1.107</ecNumber>
    </recommendedName>
</protein>
<dbReference type="PROSITE" id="PS00839">
    <property type="entry name" value="SUMT_1"/>
    <property type="match status" value="1"/>
</dbReference>
<dbReference type="InterPro" id="IPR003754">
    <property type="entry name" value="4pyrrol_synth_uPrphyn_synth"/>
</dbReference>
<evidence type="ECO:0000256" key="3">
    <source>
        <dbReference type="ARBA" id="ARBA00022679"/>
    </source>
</evidence>
<reference evidence="9 10" key="1">
    <citation type="submission" date="2020-02" db="EMBL/GenBank/DDBJ databases">
        <title>Comparative genomics of sulfur disproportionating microorganisms.</title>
        <authorList>
            <person name="Ward L.M."/>
            <person name="Bertran E."/>
            <person name="Johnston D.T."/>
        </authorList>
    </citation>
    <scope>NUCLEOTIDE SEQUENCE [LARGE SCALE GENOMIC DNA]</scope>
    <source>
        <strain evidence="9 10">DSM 100025</strain>
    </source>
</reference>
<dbReference type="Pfam" id="PF00590">
    <property type="entry name" value="TP_methylase"/>
    <property type="match status" value="1"/>
</dbReference>
<comment type="caution">
    <text evidence="9">The sequence shown here is derived from an EMBL/GenBank/DDBJ whole genome shotgun (WGS) entry which is preliminary data.</text>
</comment>
<dbReference type="NCBIfam" id="TIGR01469">
    <property type="entry name" value="cobA_cysG_Cterm"/>
    <property type="match status" value="1"/>
</dbReference>
<dbReference type="InterPro" id="IPR014777">
    <property type="entry name" value="4pyrrole_Mease_sub1"/>
</dbReference>
<keyword evidence="5" id="KW-0627">Porphyrin biosynthesis</keyword>
<dbReference type="CDD" id="cd11642">
    <property type="entry name" value="SUMT"/>
    <property type="match status" value="1"/>
</dbReference>
<gene>
    <name evidence="9" type="primary">cobA</name>
    <name evidence="9" type="ORF">G3N55_08765</name>
</gene>
<accession>A0A6N9TNR8</accession>
<dbReference type="PROSITE" id="PS00840">
    <property type="entry name" value="SUMT_2"/>
    <property type="match status" value="1"/>
</dbReference>
<keyword evidence="4" id="KW-0949">S-adenosyl-L-methionine</keyword>
<dbReference type="PANTHER" id="PTHR45790:SF3">
    <property type="entry name" value="S-ADENOSYL-L-METHIONINE-DEPENDENT UROPORPHYRINOGEN III METHYLTRANSFERASE, CHLOROPLASTIC"/>
    <property type="match status" value="1"/>
</dbReference>
<dbReference type="Proteomes" id="UP000469346">
    <property type="component" value="Unassembled WGS sequence"/>
</dbReference>
<dbReference type="AlphaFoldDB" id="A0A6N9TNR8"/>
<evidence type="ECO:0000256" key="1">
    <source>
        <dbReference type="ARBA" id="ARBA00012162"/>
    </source>
</evidence>
<dbReference type="EC" id="2.1.1.107" evidence="1"/>
<evidence type="ECO:0000259" key="8">
    <source>
        <dbReference type="Pfam" id="PF02602"/>
    </source>
</evidence>
<dbReference type="Gene3D" id="3.40.50.10090">
    <property type="match status" value="2"/>
</dbReference>
<dbReference type="Pfam" id="PF02602">
    <property type="entry name" value="HEM4"/>
    <property type="match status" value="1"/>
</dbReference>
<dbReference type="EMBL" id="JAAGRR010000101">
    <property type="protein sequence ID" value="NDY42931.1"/>
    <property type="molecule type" value="Genomic_DNA"/>
</dbReference>
<name>A0A6N9TNR8_DISTH</name>
<dbReference type="SUPFAM" id="SSF53790">
    <property type="entry name" value="Tetrapyrrole methylase"/>
    <property type="match status" value="1"/>
</dbReference>
<proteinExistence type="inferred from homology"/>
<dbReference type="Gene3D" id="3.40.1010.10">
    <property type="entry name" value="Cobalt-precorrin-4 Transmethylase, Domain 1"/>
    <property type="match status" value="1"/>
</dbReference>
<dbReference type="PANTHER" id="PTHR45790">
    <property type="entry name" value="SIROHEME SYNTHASE-RELATED"/>
    <property type="match status" value="1"/>
</dbReference>
<dbReference type="SUPFAM" id="SSF69618">
    <property type="entry name" value="HemD-like"/>
    <property type="match status" value="1"/>
</dbReference>
<evidence type="ECO:0000256" key="6">
    <source>
        <dbReference type="RuleBase" id="RU003960"/>
    </source>
</evidence>
<dbReference type="Gene3D" id="3.30.950.10">
    <property type="entry name" value="Methyltransferase, Cobalt-precorrin-4 Transmethylase, Domain 2"/>
    <property type="match status" value="1"/>
</dbReference>
<dbReference type="CDD" id="cd06578">
    <property type="entry name" value="HemD"/>
    <property type="match status" value="1"/>
</dbReference>
<dbReference type="GO" id="GO:0019354">
    <property type="term" value="P:siroheme biosynthetic process"/>
    <property type="evidence" value="ECO:0007669"/>
    <property type="project" value="UniProtKB-UniPathway"/>
</dbReference>
<keyword evidence="10" id="KW-1185">Reference proteome</keyword>
<evidence type="ECO:0000256" key="2">
    <source>
        <dbReference type="ARBA" id="ARBA00022603"/>
    </source>
</evidence>
<dbReference type="InterPro" id="IPR036108">
    <property type="entry name" value="4pyrrol_syn_uPrphyn_synt_sf"/>
</dbReference>
<sequence>MPDPPGPRVGRVYLVGAGPGDPGLLTLRGKEILERAEVVVYDRLASPRLLEFVAPGAERIYVGKKAGRHVVPQDRINAIIVEKAREGKTVVRLKGGDPFIFGRGGEEAQELRRAGIPYEIVPGVTSAIAVPAYAGIPLTHRAHTASVAFVTGHRESGKDDEATIDWKGLSTGVGTLVFLMGMSNLPNIVRRLVENGRPPETPVAVIRWGTTPRHRSVDGTLADIVDRVREAELGPPAVIVVGEVAGLRSELDWFEGRPLLGRRVLVTRTREQASELVVRLEMRGALCVECPTIAVGPPADPAPLDRAVTELAAYDWVVFSSTNAVRFFFARLWDRGLDARHLGRARLAAVGEGTAQALEALRLRVDLVPDDFRAEGLLEAFGREGVAGRRILVPRAEKGRELLPEGLRRLGAEVTVAPTYRTYAPELPEGMVEALEADPVDVVTFTSSSTVKHFFKLFPEAQRRRILTRARVACIGPVTAKTAEKIGLRVDILPEKSTIVDLVHAIEDYFAGVRAADRDFLARRQAGAR</sequence>
<evidence type="ECO:0000313" key="9">
    <source>
        <dbReference type="EMBL" id="NDY42931.1"/>
    </source>
</evidence>
<dbReference type="InterPro" id="IPR014776">
    <property type="entry name" value="4pyrrole_Mease_sub2"/>
</dbReference>
<dbReference type="FunFam" id="3.40.50.10090:FF:000001">
    <property type="entry name" value="Bifunctional uroporphyrinogen-III C-methyltransferase/uroporphyrinogen-III synthase"/>
    <property type="match status" value="1"/>
</dbReference>
<dbReference type="InterPro" id="IPR050161">
    <property type="entry name" value="Siro_Cobalamin_biosynth"/>
</dbReference>
<evidence type="ECO:0000256" key="5">
    <source>
        <dbReference type="ARBA" id="ARBA00023244"/>
    </source>
</evidence>
<feature type="domain" description="Tetrapyrrole biosynthesis uroporphyrinogen III synthase" evidence="8">
    <location>
        <begin position="275"/>
        <end position="503"/>
    </location>
</feature>
<evidence type="ECO:0000259" key="7">
    <source>
        <dbReference type="Pfam" id="PF00590"/>
    </source>
</evidence>
<dbReference type="FunFam" id="3.30.950.10:FF:000001">
    <property type="entry name" value="Siroheme synthase"/>
    <property type="match status" value="1"/>
</dbReference>
<keyword evidence="2 6" id="KW-0489">Methyltransferase</keyword>
<dbReference type="FunFam" id="3.40.1010.10:FF:000001">
    <property type="entry name" value="Siroheme synthase"/>
    <property type="match status" value="1"/>
</dbReference>